<dbReference type="AlphaFoldDB" id="A0A372LTR1"/>
<accession>A0A372LTR1</accession>
<proteinExistence type="predicted"/>
<comment type="caution">
    <text evidence="2">The sequence shown here is derived from an EMBL/GenBank/DDBJ whole genome shotgun (WGS) entry which is preliminary data.</text>
</comment>
<dbReference type="OrthoDB" id="2068061at2"/>
<evidence type="ECO:0000256" key="1">
    <source>
        <dbReference type="SAM" id="MobiDB-lite"/>
    </source>
</evidence>
<dbReference type="EMBL" id="QVTE01000008">
    <property type="protein sequence ID" value="RFU71190.1"/>
    <property type="molecule type" value="Genomic_DNA"/>
</dbReference>
<name>A0A372LTR1_9BACI</name>
<keyword evidence="3" id="KW-1185">Reference proteome</keyword>
<dbReference type="Proteomes" id="UP000264541">
    <property type="component" value="Unassembled WGS sequence"/>
</dbReference>
<feature type="compositionally biased region" description="Low complexity" evidence="1">
    <location>
        <begin position="22"/>
        <end position="41"/>
    </location>
</feature>
<sequence length="156" mass="17492">MFPFDDEDNQLDQQQIPGGGYFQPPQFPGEGFFPQPNRQQFPGGGPFQPPGQPPFQGGGPGSQQQGAGSPPSGPPPQFVPQMSTAQGAQVFAVDPGSMRGCLYRYTYVWLNTGNSFWFFPTFIGRNSVAGWRWRQRANRWVYFGIDTRQIRSFQCF</sequence>
<evidence type="ECO:0000313" key="2">
    <source>
        <dbReference type="EMBL" id="RFU71190.1"/>
    </source>
</evidence>
<gene>
    <name evidence="2" type="ORF">D0469_03240</name>
</gene>
<protein>
    <submittedName>
        <fullName evidence="2">Transporter</fullName>
    </submittedName>
</protein>
<feature type="compositionally biased region" description="Acidic residues" evidence="1">
    <location>
        <begin position="1"/>
        <end position="10"/>
    </location>
</feature>
<organism evidence="2 3">
    <name type="scientific">Peribacillus saganii</name>
    <dbReference type="NCBI Taxonomy" id="2303992"/>
    <lineage>
        <taxon>Bacteria</taxon>
        <taxon>Bacillati</taxon>
        <taxon>Bacillota</taxon>
        <taxon>Bacilli</taxon>
        <taxon>Bacillales</taxon>
        <taxon>Bacillaceae</taxon>
        <taxon>Peribacillus</taxon>
    </lineage>
</organism>
<reference evidence="2 3" key="1">
    <citation type="submission" date="2018-08" db="EMBL/GenBank/DDBJ databases">
        <title>Bacillus chawlae sp. nov., Bacillus glennii sp. nov., and Bacillus saganii sp. nov. Isolated from the Vehicle Assembly Building at Kennedy Space Center where the Viking Spacecraft were Assembled.</title>
        <authorList>
            <person name="Seuylemezian A."/>
            <person name="Vaishampayan P."/>
        </authorList>
    </citation>
    <scope>NUCLEOTIDE SEQUENCE [LARGE SCALE GENOMIC DNA]</scope>
    <source>
        <strain evidence="2 3">V47-23a</strain>
    </source>
</reference>
<evidence type="ECO:0000313" key="3">
    <source>
        <dbReference type="Proteomes" id="UP000264541"/>
    </source>
</evidence>
<feature type="region of interest" description="Disordered" evidence="1">
    <location>
        <begin position="1"/>
        <end position="83"/>
    </location>
</feature>